<keyword evidence="1 2" id="KW-0663">Pyridoxal phosphate</keyword>
<dbReference type="EMBL" id="FNUK01000007">
    <property type="protein sequence ID" value="SEF68681.1"/>
    <property type="molecule type" value="Genomic_DNA"/>
</dbReference>
<feature type="modified residue" description="N6-(pyridoxal phosphate)lysine" evidence="2 3">
    <location>
        <position position="35"/>
    </location>
</feature>
<keyword evidence="7" id="KW-1185">Reference proteome</keyword>
<protein>
    <recommendedName>
        <fullName evidence="2">Pyridoxal phosphate homeostasis protein</fullName>
        <shortName evidence="2">PLP homeostasis protein</shortName>
    </recommendedName>
</protein>
<dbReference type="Gene3D" id="3.20.20.10">
    <property type="entry name" value="Alanine racemase"/>
    <property type="match status" value="1"/>
</dbReference>
<evidence type="ECO:0000256" key="4">
    <source>
        <dbReference type="RuleBase" id="RU004514"/>
    </source>
</evidence>
<sequence>MSISENIAKIFSKIDEAAEKVGKTRNDILLVAVSKTHPVEKIIEARDCGLCIFGENKAQELLQKYDKVKDVKWHFIGHLQRNKVKYIIDKVDLIHSLDSIPLAEEIDKRAKKVGRKMPVLIEVNIGKEESKSGIYEEDVLEFAKQLTEFENIILQGVMTIPPICEDANKTRDYFKRMKEIFENLKLLNYDNFDIKFLSMGMTNDFEIAIEEGANVVRIGTGIFGSRL</sequence>
<comment type="cofactor">
    <cofactor evidence="3">
        <name>pyridoxal 5'-phosphate</name>
        <dbReference type="ChEBI" id="CHEBI:597326"/>
    </cofactor>
</comment>
<dbReference type="FunFam" id="3.20.20.10:FF:000018">
    <property type="entry name" value="Pyridoxal phosphate homeostasis protein"/>
    <property type="match status" value="1"/>
</dbReference>
<name>A0A1H5U367_9CLOT</name>
<dbReference type="InterPro" id="IPR029066">
    <property type="entry name" value="PLP-binding_barrel"/>
</dbReference>
<evidence type="ECO:0000313" key="6">
    <source>
        <dbReference type="EMBL" id="SEF68681.1"/>
    </source>
</evidence>
<dbReference type="Proteomes" id="UP000242850">
    <property type="component" value="Unassembled WGS sequence"/>
</dbReference>
<gene>
    <name evidence="6" type="ORF">SAMN05660865_00768</name>
</gene>
<evidence type="ECO:0000256" key="3">
    <source>
        <dbReference type="PIRSR" id="PIRSR004848-1"/>
    </source>
</evidence>
<dbReference type="PIRSF" id="PIRSF004848">
    <property type="entry name" value="YBL036c_PLPDEIII"/>
    <property type="match status" value="1"/>
</dbReference>
<dbReference type="SUPFAM" id="SSF51419">
    <property type="entry name" value="PLP-binding barrel"/>
    <property type="match status" value="1"/>
</dbReference>
<dbReference type="OrthoDB" id="9804072at2"/>
<dbReference type="PANTHER" id="PTHR10146:SF14">
    <property type="entry name" value="PYRIDOXAL PHOSPHATE HOMEOSTASIS PROTEIN"/>
    <property type="match status" value="1"/>
</dbReference>
<comment type="similarity">
    <text evidence="2 4">Belongs to the pyridoxal phosphate-binding protein YggS/PROSC family.</text>
</comment>
<dbReference type="InterPro" id="IPR011078">
    <property type="entry name" value="PyrdxlP_homeostasis"/>
</dbReference>
<organism evidence="6 7">
    <name type="scientific">Caloramator fervidus</name>
    <dbReference type="NCBI Taxonomy" id="29344"/>
    <lineage>
        <taxon>Bacteria</taxon>
        <taxon>Bacillati</taxon>
        <taxon>Bacillota</taxon>
        <taxon>Clostridia</taxon>
        <taxon>Eubacteriales</taxon>
        <taxon>Clostridiaceae</taxon>
        <taxon>Caloramator</taxon>
    </lineage>
</organism>
<dbReference type="PROSITE" id="PS01211">
    <property type="entry name" value="UPF0001"/>
    <property type="match status" value="1"/>
</dbReference>
<dbReference type="PANTHER" id="PTHR10146">
    <property type="entry name" value="PROLINE SYNTHETASE CO-TRANSCRIBED BACTERIAL HOMOLOG PROTEIN"/>
    <property type="match status" value="1"/>
</dbReference>
<dbReference type="InterPro" id="IPR001608">
    <property type="entry name" value="Ala_racemase_N"/>
</dbReference>
<evidence type="ECO:0000313" key="7">
    <source>
        <dbReference type="Proteomes" id="UP000242850"/>
    </source>
</evidence>
<dbReference type="AlphaFoldDB" id="A0A1H5U367"/>
<dbReference type="Pfam" id="PF01168">
    <property type="entry name" value="Ala_racemase_N"/>
    <property type="match status" value="1"/>
</dbReference>
<reference evidence="7" key="1">
    <citation type="submission" date="2016-10" db="EMBL/GenBank/DDBJ databases">
        <authorList>
            <person name="Varghese N."/>
            <person name="Submissions S."/>
        </authorList>
    </citation>
    <scope>NUCLEOTIDE SEQUENCE [LARGE SCALE GENOMIC DNA]</scope>
    <source>
        <strain evidence="7">DSM 5463</strain>
    </source>
</reference>
<dbReference type="GO" id="GO:0030170">
    <property type="term" value="F:pyridoxal phosphate binding"/>
    <property type="evidence" value="ECO:0007669"/>
    <property type="project" value="UniProtKB-UniRule"/>
</dbReference>
<dbReference type="HAMAP" id="MF_02087">
    <property type="entry name" value="PLP_homeostasis"/>
    <property type="match status" value="1"/>
</dbReference>
<evidence type="ECO:0000256" key="1">
    <source>
        <dbReference type="ARBA" id="ARBA00022898"/>
    </source>
</evidence>
<dbReference type="CDD" id="cd00635">
    <property type="entry name" value="PLPDE_III_YBL036c_like"/>
    <property type="match status" value="1"/>
</dbReference>
<dbReference type="NCBIfam" id="TIGR00044">
    <property type="entry name" value="YggS family pyridoxal phosphate-dependent enzyme"/>
    <property type="match status" value="1"/>
</dbReference>
<comment type="function">
    <text evidence="2">Pyridoxal 5'-phosphate (PLP)-binding protein, which is involved in PLP homeostasis.</text>
</comment>
<evidence type="ECO:0000259" key="5">
    <source>
        <dbReference type="Pfam" id="PF01168"/>
    </source>
</evidence>
<accession>A0A1H5U367</accession>
<proteinExistence type="inferred from homology"/>
<dbReference type="RefSeq" id="WP_103895769.1">
    <property type="nucleotide sequence ID" value="NZ_FNUK01000007.1"/>
</dbReference>
<evidence type="ECO:0000256" key="2">
    <source>
        <dbReference type="HAMAP-Rule" id="MF_02087"/>
    </source>
</evidence>
<feature type="domain" description="Alanine racemase N-terminal" evidence="5">
    <location>
        <begin position="27"/>
        <end position="225"/>
    </location>
</feature>